<evidence type="ECO:0000313" key="3">
    <source>
        <dbReference type="EMBL" id="KAA8535331.1"/>
    </source>
</evidence>
<dbReference type="EMBL" id="CM018040">
    <property type="protein sequence ID" value="KAA8535331.1"/>
    <property type="molecule type" value="Genomic_DNA"/>
</dbReference>
<dbReference type="AlphaFoldDB" id="A0A5J5B2G7"/>
<protein>
    <recommendedName>
        <fullName evidence="2">Retrotransposon Copia-like N-terminal domain-containing protein</fullName>
    </recommendedName>
</protein>
<accession>A0A5J5B2G7</accession>
<dbReference type="Pfam" id="PF14244">
    <property type="entry name" value="Retrotran_gag_3"/>
    <property type="match status" value="1"/>
</dbReference>
<gene>
    <name evidence="3" type="ORF">F0562_030334</name>
</gene>
<dbReference type="OrthoDB" id="5544992at2759"/>
<evidence type="ECO:0000259" key="2">
    <source>
        <dbReference type="Pfam" id="PF14244"/>
    </source>
</evidence>
<evidence type="ECO:0000313" key="4">
    <source>
        <dbReference type="Proteomes" id="UP000325577"/>
    </source>
</evidence>
<keyword evidence="4" id="KW-1185">Reference proteome</keyword>
<evidence type="ECO:0000256" key="1">
    <source>
        <dbReference type="SAM" id="MobiDB-lite"/>
    </source>
</evidence>
<dbReference type="PANTHER" id="PTHR37610:SF100">
    <property type="entry name" value="COPIA-LIKE POLYPROTEIN_RETROTRANSPOSON"/>
    <property type="match status" value="1"/>
</dbReference>
<sequence length="216" mass="24383">MDDQADSSSDSSPTHSVASSVHPQHPPNPLRSKQYLNLNDPNNPFRLDHSDNLAAILVTDLLTADNYPTWSRAMRCALRAKNKLGFITNDIPRPQNPDDPLLDLWDRCNDMVVSWIQNSISSSIKSSVVFVDDAHEFWIDLQDRFSQQNGPRVFQLKKSLAGILQDNDSVSVYYGKLKTLWDELSIYDPIPVCNCGTMKTLVDWTLPLGQRLGRVT</sequence>
<reference evidence="3 4" key="1">
    <citation type="submission" date="2019-09" db="EMBL/GenBank/DDBJ databases">
        <title>A chromosome-level genome assembly of the Chinese tupelo Nyssa sinensis.</title>
        <authorList>
            <person name="Yang X."/>
            <person name="Kang M."/>
            <person name="Yang Y."/>
            <person name="Xiong H."/>
            <person name="Wang M."/>
            <person name="Zhang Z."/>
            <person name="Wang Z."/>
            <person name="Wu H."/>
            <person name="Ma T."/>
            <person name="Liu J."/>
            <person name="Xi Z."/>
        </authorList>
    </citation>
    <scope>NUCLEOTIDE SEQUENCE [LARGE SCALE GENOMIC DNA]</scope>
    <source>
        <strain evidence="3">J267</strain>
        <tissue evidence="3">Leaf</tissue>
    </source>
</reference>
<dbReference type="PANTHER" id="PTHR37610">
    <property type="entry name" value="CCHC-TYPE DOMAIN-CONTAINING PROTEIN"/>
    <property type="match status" value="1"/>
</dbReference>
<proteinExistence type="predicted"/>
<feature type="domain" description="Retrotransposon Copia-like N-terminal" evidence="2">
    <location>
        <begin position="49"/>
        <end position="94"/>
    </location>
</feature>
<feature type="region of interest" description="Disordered" evidence="1">
    <location>
        <begin position="1"/>
        <end position="41"/>
    </location>
</feature>
<name>A0A5J5B2G7_9ASTE</name>
<dbReference type="InterPro" id="IPR029472">
    <property type="entry name" value="Copia-like_N"/>
</dbReference>
<feature type="compositionally biased region" description="Low complexity" evidence="1">
    <location>
        <begin position="1"/>
        <end position="23"/>
    </location>
</feature>
<organism evidence="3 4">
    <name type="scientific">Nyssa sinensis</name>
    <dbReference type="NCBI Taxonomy" id="561372"/>
    <lineage>
        <taxon>Eukaryota</taxon>
        <taxon>Viridiplantae</taxon>
        <taxon>Streptophyta</taxon>
        <taxon>Embryophyta</taxon>
        <taxon>Tracheophyta</taxon>
        <taxon>Spermatophyta</taxon>
        <taxon>Magnoliopsida</taxon>
        <taxon>eudicotyledons</taxon>
        <taxon>Gunneridae</taxon>
        <taxon>Pentapetalae</taxon>
        <taxon>asterids</taxon>
        <taxon>Cornales</taxon>
        <taxon>Nyssaceae</taxon>
        <taxon>Nyssa</taxon>
    </lineage>
</organism>
<dbReference type="Proteomes" id="UP000325577">
    <property type="component" value="Linkage Group LG17"/>
</dbReference>